<proteinExistence type="inferred from homology"/>
<dbReference type="Pfam" id="PF01052">
    <property type="entry name" value="FliMN_C"/>
    <property type="match status" value="1"/>
</dbReference>
<dbReference type="AlphaFoldDB" id="A0A0C1CD31"/>
<dbReference type="SUPFAM" id="SSF101801">
    <property type="entry name" value="Surface presentation of antigens (SPOA)"/>
    <property type="match status" value="1"/>
</dbReference>
<dbReference type="InterPro" id="IPR001543">
    <property type="entry name" value="FliN-like_C"/>
</dbReference>
<dbReference type="Proteomes" id="UP000031307">
    <property type="component" value="Unassembled WGS sequence"/>
</dbReference>
<name>A0A0C1CD31_9BACT</name>
<accession>A0A0C1CD31</accession>
<feature type="domain" description="Flagellar motor switch protein FliN-like C-terminal" evidence="3">
    <location>
        <begin position="395"/>
        <end position="463"/>
    </location>
</feature>
<reference evidence="4 5" key="1">
    <citation type="journal article" date="2014" name="Mol. Biol. Evol.">
        <title>Massive expansion of Ubiquitination-related gene families within the Chlamydiae.</title>
        <authorList>
            <person name="Domman D."/>
            <person name="Collingro A."/>
            <person name="Lagkouvardos I."/>
            <person name="Gehre L."/>
            <person name="Weinmaier T."/>
            <person name="Rattei T."/>
            <person name="Subtil A."/>
            <person name="Horn M."/>
        </authorList>
    </citation>
    <scope>NUCLEOTIDE SEQUENCE [LARGE SCALE GENOMIC DNA]</scope>
    <source>
        <strain evidence="4 5">OEW1</strain>
    </source>
</reference>
<organism evidence="4 5">
    <name type="scientific">Parachlamydia acanthamoebae</name>
    <dbReference type="NCBI Taxonomy" id="83552"/>
    <lineage>
        <taxon>Bacteria</taxon>
        <taxon>Pseudomonadati</taxon>
        <taxon>Chlamydiota</taxon>
        <taxon>Chlamydiia</taxon>
        <taxon>Parachlamydiales</taxon>
        <taxon>Parachlamydiaceae</taxon>
        <taxon>Parachlamydia</taxon>
    </lineage>
</organism>
<dbReference type="PATRIC" id="fig|83552.4.peg.31"/>
<sequence>MSKKTFIMTATVPYSWLKNLSPEFVRKDEVPLFGYPPAFPWEAFAQQFAETFQLKEAAFIPSLPEWKNEKNLFSDFGEPYVIREFRISSIEGPVWWVMSQQDLLFLMGFLLKNQTHPEFEADHDFLNAFVQFLSLELIHAFKSVEFDYSLSIQIKDPASQPEGNSLCVDVTAKVSPEHSVKGRLILSDQFYKEWKAHYAQANENAMYQTPNADYLEVVVHLEAGKTTLKAGEWKKLALGDLLILDSCSLKPGEDAGRVLLTINGKPFFRGKLKQGNLKILEYPLYHEVTEPMAKNHSEYDEDEEYDEHEESEFEETEEDETDYEDEDEDEDYTDDEDEEYTEDESALDHDEETEIEDHEHEESEVEESTEHEAEEESHVEAEKASTASKQTAPSIDDIPLVITAEVGRIQMTVKKLVELQPGNLLELNVHPEDGIDLVVNGKRVARGELLSIGDALGVRVLEIG</sequence>
<dbReference type="GO" id="GO:0003774">
    <property type="term" value="F:cytoskeletal motor activity"/>
    <property type="evidence" value="ECO:0007669"/>
    <property type="project" value="InterPro"/>
</dbReference>
<comment type="caution">
    <text evidence="4">The sequence shown here is derived from an EMBL/GenBank/DDBJ whole genome shotgun (WGS) entry which is preliminary data.</text>
</comment>
<evidence type="ECO:0000313" key="5">
    <source>
        <dbReference type="Proteomes" id="UP000031307"/>
    </source>
</evidence>
<dbReference type="NCBIfam" id="TIGR02551">
    <property type="entry name" value="SpaO_YscQ"/>
    <property type="match status" value="1"/>
</dbReference>
<dbReference type="GO" id="GO:0009425">
    <property type="term" value="C:bacterial-type flagellum basal body"/>
    <property type="evidence" value="ECO:0007669"/>
    <property type="project" value="InterPro"/>
</dbReference>
<dbReference type="PANTHER" id="PTHR30034">
    <property type="entry name" value="FLAGELLAR MOTOR SWITCH PROTEIN FLIM"/>
    <property type="match status" value="1"/>
</dbReference>
<dbReference type="InterPro" id="IPR036429">
    <property type="entry name" value="SpoA-like_sf"/>
</dbReference>
<protein>
    <submittedName>
        <fullName evidence="4">Type III secretion basal body protein</fullName>
    </submittedName>
</protein>
<dbReference type="GO" id="GO:0071978">
    <property type="term" value="P:bacterial-type flagellum-dependent swarming motility"/>
    <property type="evidence" value="ECO:0007669"/>
    <property type="project" value="TreeGrafter"/>
</dbReference>
<feature type="compositionally biased region" description="Basic and acidic residues" evidence="2">
    <location>
        <begin position="368"/>
        <end position="383"/>
    </location>
</feature>
<dbReference type="GO" id="GO:0030254">
    <property type="term" value="P:protein secretion by the type III secretion system"/>
    <property type="evidence" value="ECO:0007669"/>
    <property type="project" value="InterPro"/>
</dbReference>
<dbReference type="InterPro" id="IPR001172">
    <property type="entry name" value="FliN_T3SS_HrcQb"/>
</dbReference>
<dbReference type="EMBL" id="JSAM01000005">
    <property type="protein sequence ID" value="KIA78760.1"/>
    <property type="molecule type" value="Genomic_DNA"/>
</dbReference>
<gene>
    <name evidence="4" type="primary">sctQ</name>
    <name evidence="4" type="ORF">DB43_DK00150</name>
</gene>
<evidence type="ECO:0000313" key="4">
    <source>
        <dbReference type="EMBL" id="KIA78760.1"/>
    </source>
</evidence>
<comment type="similarity">
    <text evidence="1">Belongs to the FliN/MopA/SpaO family.</text>
</comment>
<dbReference type="Gene3D" id="2.30.330.10">
    <property type="entry name" value="SpoA-like"/>
    <property type="match status" value="2"/>
</dbReference>
<dbReference type="PANTHER" id="PTHR30034:SF6">
    <property type="entry name" value="YOP PROTEINS TRANSLOCATION PROTEIN Q"/>
    <property type="match status" value="1"/>
</dbReference>
<feature type="compositionally biased region" description="Acidic residues" evidence="2">
    <location>
        <begin position="299"/>
        <end position="356"/>
    </location>
</feature>
<dbReference type="InterPro" id="IPR013385">
    <property type="entry name" value="T3SS_SpaO/YscQ/SpaO"/>
</dbReference>
<dbReference type="GO" id="GO:0050918">
    <property type="term" value="P:positive chemotaxis"/>
    <property type="evidence" value="ECO:0007669"/>
    <property type="project" value="TreeGrafter"/>
</dbReference>
<feature type="region of interest" description="Disordered" evidence="2">
    <location>
        <begin position="291"/>
        <end position="391"/>
    </location>
</feature>
<evidence type="ECO:0000256" key="1">
    <source>
        <dbReference type="ARBA" id="ARBA00009226"/>
    </source>
</evidence>
<dbReference type="PRINTS" id="PR00956">
    <property type="entry name" value="FLGMOTORFLIN"/>
</dbReference>
<evidence type="ECO:0000256" key="2">
    <source>
        <dbReference type="SAM" id="MobiDB-lite"/>
    </source>
</evidence>
<evidence type="ECO:0000259" key="3">
    <source>
        <dbReference type="Pfam" id="PF01052"/>
    </source>
</evidence>